<dbReference type="SUPFAM" id="SSF53448">
    <property type="entry name" value="Nucleotide-diphospho-sugar transferases"/>
    <property type="match status" value="1"/>
</dbReference>
<dbReference type="RefSeq" id="WP_160852217.1">
    <property type="nucleotide sequence ID" value="NZ_WUWG01000001.1"/>
</dbReference>
<reference evidence="10 11" key="1">
    <citation type="submission" date="2019-12" db="EMBL/GenBank/DDBJ databases">
        <title>Strain KN286 was isolated from seawater, which was collected from Caroline Seamount in the tropical western Pacific.</title>
        <authorList>
            <person name="Wang Q."/>
        </authorList>
    </citation>
    <scope>NUCLEOTIDE SEQUENCE [LARGE SCALE GENOMIC DNA]</scope>
    <source>
        <strain evidence="10 11">KN286</strain>
    </source>
</reference>
<accession>A0A6B0TL81</accession>
<dbReference type="Pfam" id="PF13632">
    <property type="entry name" value="Glyco_trans_2_3"/>
    <property type="match status" value="1"/>
</dbReference>
<feature type="transmembrane region" description="Helical" evidence="7">
    <location>
        <begin position="537"/>
        <end position="559"/>
    </location>
</feature>
<dbReference type="InterPro" id="IPR001173">
    <property type="entry name" value="Glyco_trans_2-like"/>
</dbReference>
<evidence type="ECO:0000313" key="11">
    <source>
        <dbReference type="Proteomes" id="UP000436016"/>
    </source>
</evidence>
<evidence type="ECO:0000313" key="10">
    <source>
        <dbReference type="EMBL" id="MXU64636.1"/>
    </source>
</evidence>
<comment type="caution">
    <text evidence="10">The sequence shown here is derived from an EMBL/GenBank/DDBJ whole genome shotgun (WGS) entry which is preliminary data.</text>
</comment>
<evidence type="ECO:0000256" key="4">
    <source>
        <dbReference type="ARBA" id="ARBA00022692"/>
    </source>
</evidence>
<feature type="transmembrane region" description="Helical" evidence="7">
    <location>
        <begin position="31"/>
        <end position="49"/>
    </location>
</feature>
<evidence type="ECO:0000256" key="7">
    <source>
        <dbReference type="SAM" id="Phobius"/>
    </source>
</evidence>
<proteinExistence type="predicted"/>
<sequence length="621" mass="69146">MTEQSETHLYCRAFEDRRPPPPLRYSRRHEAIWQVLAAAAGGLGLWYLVWRWTASLNPDALLFSLAVVMAETCAFIGMCLYFHNLWSMRDPAPAPPPERRSDLVPGGGDGPVSVDIFLPTYDEAPELVRLSIRDACAVDRPNGLRVTVHVLDDGNRAAMAAVAADEGVNYITRDSNIGFKAGNLRNAMEQTHGDFILICDADTRVFPPILARTLGYFRDPDMAWVQTPQWFYDLPPGRPLDVVWDGLLGASGRWAAKGLQAVVGTVRLGEDPFMSDPKLFYDVILRRRNCVYGSFCCGAGSLHRRDAVMEAALRAWADQIEQSVSAVTREVAHPELLADLEGSLRQAHALDTEMTPYKFHVSEDIFTSLILHADTDRAWKSVLHPEPLTRMLSPLDLQSWAVQRFKYAGGTIDIMMHEMHLFRRGLSLRRWLMYGMTFWSYLSPLWTVVFLAAPMIAMATGVAPVAAYSTTFFLHLLPFLLMHELALLVGTWGVETTRGRKLAIAFFSFNLRALWTVARGQKISFPTTPKERQSGDFVHLALPQIAVIFLTVSAFAIGLARVMHDPSGEAVANLTVNGFWGFNNIAAVWVIVRAALWVPERDPVMQAALAPAAPDGERLAA</sequence>
<dbReference type="Pfam" id="PF00535">
    <property type="entry name" value="Glycos_transf_2"/>
    <property type="match status" value="1"/>
</dbReference>
<feature type="transmembrane region" description="Helical" evidence="7">
    <location>
        <begin position="431"/>
        <end position="452"/>
    </location>
</feature>
<keyword evidence="5 7" id="KW-1133">Transmembrane helix</keyword>
<feature type="transmembrane region" description="Helical" evidence="7">
    <location>
        <begin position="579"/>
        <end position="598"/>
    </location>
</feature>
<protein>
    <submittedName>
        <fullName evidence="10">Glycosyltransferase</fullName>
    </submittedName>
</protein>
<keyword evidence="4 7" id="KW-0812">Transmembrane</keyword>
<gene>
    <name evidence="10" type="ORF">GSH16_04200</name>
</gene>
<dbReference type="EMBL" id="WUWG01000001">
    <property type="protein sequence ID" value="MXU64636.1"/>
    <property type="molecule type" value="Genomic_DNA"/>
</dbReference>
<dbReference type="PANTHER" id="PTHR43867:SF2">
    <property type="entry name" value="CELLULOSE SYNTHASE CATALYTIC SUBUNIT A [UDP-FORMING]"/>
    <property type="match status" value="1"/>
</dbReference>
<evidence type="ECO:0000259" key="8">
    <source>
        <dbReference type="Pfam" id="PF00535"/>
    </source>
</evidence>
<comment type="subcellular location">
    <subcellularLocation>
        <location evidence="1">Membrane</location>
        <topology evidence="1">Multi-pass membrane protein</topology>
    </subcellularLocation>
</comment>
<name>A0A6B0TL81_9RHOB</name>
<evidence type="ECO:0000256" key="3">
    <source>
        <dbReference type="ARBA" id="ARBA00022679"/>
    </source>
</evidence>
<dbReference type="Gene3D" id="3.90.550.10">
    <property type="entry name" value="Spore Coat Polysaccharide Biosynthesis Protein SpsA, Chain A"/>
    <property type="match status" value="1"/>
</dbReference>
<keyword evidence="2" id="KW-0328">Glycosyltransferase</keyword>
<evidence type="ECO:0000256" key="5">
    <source>
        <dbReference type="ARBA" id="ARBA00022989"/>
    </source>
</evidence>
<keyword evidence="6 7" id="KW-0472">Membrane</keyword>
<evidence type="ECO:0000256" key="6">
    <source>
        <dbReference type="ARBA" id="ARBA00023136"/>
    </source>
</evidence>
<feature type="domain" description="Glycosyltransferase 2-like" evidence="9">
    <location>
        <begin position="356"/>
        <end position="468"/>
    </location>
</feature>
<dbReference type="GO" id="GO:0005886">
    <property type="term" value="C:plasma membrane"/>
    <property type="evidence" value="ECO:0007669"/>
    <property type="project" value="TreeGrafter"/>
</dbReference>
<feature type="transmembrane region" description="Helical" evidence="7">
    <location>
        <begin position="61"/>
        <end position="82"/>
    </location>
</feature>
<keyword evidence="11" id="KW-1185">Reference proteome</keyword>
<dbReference type="GO" id="GO:0016758">
    <property type="term" value="F:hexosyltransferase activity"/>
    <property type="evidence" value="ECO:0007669"/>
    <property type="project" value="TreeGrafter"/>
</dbReference>
<evidence type="ECO:0000256" key="1">
    <source>
        <dbReference type="ARBA" id="ARBA00004141"/>
    </source>
</evidence>
<feature type="transmembrane region" description="Helical" evidence="7">
    <location>
        <begin position="472"/>
        <end position="494"/>
    </location>
</feature>
<dbReference type="AlphaFoldDB" id="A0A6B0TL81"/>
<evidence type="ECO:0000259" key="9">
    <source>
        <dbReference type="Pfam" id="PF13632"/>
    </source>
</evidence>
<dbReference type="InterPro" id="IPR050321">
    <property type="entry name" value="Glycosyltr_2/OpgH_subfam"/>
</dbReference>
<organism evidence="10 11">
    <name type="scientific">Oceanomicrobium pacificus</name>
    <dbReference type="NCBI Taxonomy" id="2692916"/>
    <lineage>
        <taxon>Bacteria</taxon>
        <taxon>Pseudomonadati</taxon>
        <taxon>Pseudomonadota</taxon>
        <taxon>Alphaproteobacteria</taxon>
        <taxon>Rhodobacterales</taxon>
        <taxon>Paracoccaceae</taxon>
        <taxon>Oceanomicrobium</taxon>
    </lineage>
</organism>
<keyword evidence="3 10" id="KW-0808">Transferase</keyword>
<dbReference type="PANTHER" id="PTHR43867">
    <property type="entry name" value="CELLULOSE SYNTHASE CATALYTIC SUBUNIT A [UDP-FORMING]"/>
    <property type="match status" value="1"/>
</dbReference>
<dbReference type="Proteomes" id="UP000436016">
    <property type="component" value="Unassembled WGS sequence"/>
</dbReference>
<feature type="domain" description="Glycosyltransferase 2-like" evidence="8">
    <location>
        <begin position="116"/>
        <end position="239"/>
    </location>
</feature>
<evidence type="ECO:0000256" key="2">
    <source>
        <dbReference type="ARBA" id="ARBA00022676"/>
    </source>
</evidence>
<dbReference type="InterPro" id="IPR029044">
    <property type="entry name" value="Nucleotide-diphossugar_trans"/>
</dbReference>